<dbReference type="EMBL" id="CAADFZ010000047">
    <property type="protein sequence ID" value="VFK64515.1"/>
    <property type="molecule type" value="Genomic_DNA"/>
</dbReference>
<accession>A0A451AER5</accession>
<protein>
    <submittedName>
        <fullName evidence="1">Uncharacterized protein</fullName>
    </submittedName>
</protein>
<reference evidence="1" key="1">
    <citation type="submission" date="2019-02" db="EMBL/GenBank/DDBJ databases">
        <authorList>
            <person name="Gruber-Vodicka R. H."/>
            <person name="Seah K. B. B."/>
        </authorList>
    </citation>
    <scope>NUCLEOTIDE SEQUENCE</scope>
    <source>
        <strain evidence="2">BECK_BY19</strain>
        <strain evidence="1">BECK_BY8</strain>
    </source>
</reference>
<evidence type="ECO:0000313" key="1">
    <source>
        <dbReference type="EMBL" id="VFK64515.1"/>
    </source>
</evidence>
<sequence>MPDIRRIRDMDVLNVIHNGSRSVGSIEELQGIIVTSRMGLAGGIESIRTLGVRIRVIFTHLEKYISLKLSPKVECFSSHWRQ</sequence>
<dbReference type="EMBL" id="CAADGD010000051">
    <property type="protein sequence ID" value="VFK71119.1"/>
    <property type="molecule type" value="Genomic_DNA"/>
</dbReference>
<name>A0A451AER5_9GAMM</name>
<gene>
    <name evidence="1" type="ORF">BECKUNK1418G_GA0071005_104719</name>
    <name evidence="2" type="ORF">BECKUNK1418H_GA0071006_105119</name>
</gene>
<organism evidence="1">
    <name type="scientific">Candidatus Kentrum sp. UNK</name>
    <dbReference type="NCBI Taxonomy" id="2126344"/>
    <lineage>
        <taxon>Bacteria</taxon>
        <taxon>Pseudomonadati</taxon>
        <taxon>Pseudomonadota</taxon>
        <taxon>Gammaproteobacteria</taxon>
        <taxon>Candidatus Kentrum</taxon>
    </lineage>
</organism>
<evidence type="ECO:0000313" key="2">
    <source>
        <dbReference type="EMBL" id="VFK71119.1"/>
    </source>
</evidence>
<proteinExistence type="predicted"/>
<dbReference type="AlphaFoldDB" id="A0A451AER5"/>